<sequence>MSDKAQSEGHWESHSYASQTTKVGDNPSVTIGKEASAEGSFDHGKPVVIDSHATTFSDKGHPGTIEYKDQSADQQKSIK</sequence>
<name>A0A819IIU3_9BILA</name>
<feature type="region of interest" description="Disordered" evidence="1">
    <location>
        <begin position="1"/>
        <end position="79"/>
    </location>
</feature>
<evidence type="ECO:0000313" key="3">
    <source>
        <dbReference type="EMBL" id="CAF3914406.1"/>
    </source>
</evidence>
<dbReference type="Proteomes" id="UP000663868">
    <property type="component" value="Unassembled WGS sequence"/>
</dbReference>
<dbReference type="AlphaFoldDB" id="A0A819IIU3"/>
<dbReference type="Proteomes" id="UP000663860">
    <property type="component" value="Unassembled WGS sequence"/>
</dbReference>
<gene>
    <name evidence="2" type="ORF">IZO911_LOCUS29414</name>
    <name evidence="3" type="ORF">KXQ929_LOCUS23538</name>
</gene>
<protein>
    <submittedName>
        <fullName evidence="3">Uncharacterized protein</fullName>
    </submittedName>
</protein>
<reference evidence="3" key="1">
    <citation type="submission" date="2021-02" db="EMBL/GenBank/DDBJ databases">
        <authorList>
            <person name="Nowell W R."/>
        </authorList>
    </citation>
    <scope>NUCLEOTIDE SEQUENCE</scope>
</reference>
<evidence type="ECO:0000256" key="1">
    <source>
        <dbReference type="SAM" id="MobiDB-lite"/>
    </source>
</evidence>
<accession>A0A819IIU3</accession>
<dbReference type="EMBL" id="CAJNOE010000438">
    <property type="protein sequence ID" value="CAF1215520.1"/>
    <property type="molecule type" value="Genomic_DNA"/>
</dbReference>
<feature type="compositionally biased region" description="Polar residues" evidence="1">
    <location>
        <begin position="15"/>
        <end position="29"/>
    </location>
</feature>
<feature type="compositionally biased region" description="Basic and acidic residues" evidence="1">
    <location>
        <begin position="58"/>
        <end position="71"/>
    </location>
</feature>
<comment type="caution">
    <text evidence="3">The sequence shown here is derived from an EMBL/GenBank/DDBJ whole genome shotgun (WGS) entry which is preliminary data.</text>
</comment>
<dbReference type="EMBL" id="CAJOBB010001877">
    <property type="protein sequence ID" value="CAF3914406.1"/>
    <property type="molecule type" value="Genomic_DNA"/>
</dbReference>
<evidence type="ECO:0000313" key="2">
    <source>
        <dbReference type="EMBL" id="CAF1215520.1"/>
    </source>
</evidence>
<evidence type="ECO:0000313" key="4">
    <source>
        <dbReference type="Proteomes" id="UP000663868"/>
    </source>
</evidence>
<organism evidence="3 4">
    <name type="scientific">Adineta steineri</name>
    <dbReference type="NCBI Taxonomy" id="433720"/>
    <lineage>
        <taxon>Eukaryota</taxon>
        <taxon>Metazoa</taxon>
        <taxon>Spiralia</taxon>
        <taxon>Gnathifera</taxon>
        <taxon>Rotifera</taxon>
        <taxon>Eurotatoria</taxon>
        <taxon>Bdelloidea</taxon>
        <taxon>Adinetida</taxon>
        <taxon>Adinetidae</taxon>
        <taxon>Adineta</taxon>
    </lineage>
</organism>
<proteinExistence type="predicted"/>
<feature type="compositionally biased region" description="Basic and acidic residues" evidence="1">
    <location>
        <begin position="1"/>
        <end position="13"/>
    </location>
</feature>